<evidence type="ECO:0000313" key="3">
    <source>
        <dbReference type="Proteomes" id="UP000662185"/>
    </source>
</evidence>
<comment type="caution">
    <text evidence="2">The sequence shown here is derived from an EMBL/GenBank/DDBJ whole genome shotgun (WGS) entry which is preliminary data.</text>
</comment>
<dbReference type="RefSeq" id="WP_190564313.1">
    <property type="nucleotide sequence ID" value="NZ_JACJQU010000019.1"/>
</dbReference>
<proteinExistence type="predicted"/>
<feature type="transmembrane region" description="Helical" evidence="1">
    <location>
        <begin position="56"/>
        <end position="76"/>
    </location>
</feature>
<dbReference type="EMBL" id="JACJQU010000019">
    <property type="protein sequence ID" value="MBD2296194.1"/>
    <property type="molecule type" value="Genomic_DNA"/>
</dbReference>
<reference evidence="3" key="1">
    <citation type="journal article" date="2020" name="ISME J.">
        <title>Comparative genomics reveals insights into cyanobacterial evolution and habitat adaptation.</title>
        <authorList>
            <person name="Chen M.Y."/>
            <person name="Teng W.K."/>
            <person name="Zhao L."/>
            <person name="Hu C.X."/>
            <person name="Zhou Y.K."/>
            <person name="Han B.P."/>
            <person name="Song L.R."/>
            <person name="Shu W.S."/>
        </authorList>
    </citation>
    <scope>NUCLEOTIDE SEQUENCE [LARGE SCALE GENOMIC DNA]</scope>
    <source>
        <strain evidence="3">FACHB-251</strain>
    </source>
</reference>
<keyword evidence="1" id="KW-0472">Membrane</keyword>
<keyword evidence="3" id="KW-1185">Reference proteome</keyword>
<keyword evidence="1" id="KW-0812">Transmembrane</keyword>
<accession>A0A927A2W7</accession>
<name>A0A927A2W7_9NOST</name>
<dbReference type="PANTHER" id="PTHR36383:SF1">
    <property type="entry name" value="PROTEIN, PUTATIVE-RELATED"/>
    <property type="match status" value="1"/>
</dbReference>
<dbReference type="PANTHER" id="PTHR36383">
    <property type="entry name" value="OS09G0529350 PROTEIN"/>
    <property type="match status" value="1"/>
</dbReference>
<keyword evidence="1" id="KW-1133">Transmembrane helix</keyword>
<protein>
    <submittedName>
        <fullName evidence="2">Uncharacterized protein</fullName>
    </submittedName>
</protein>
<dbReference type="Proteomes" id="UP000662185">
    <property type="component" value="Unassembled WGS sequence"/>
</dbReference>
<dbReference type="AlphaFoldDB" id="A0A927A2W7"/>
<feature type="transmembrane region" description="Helical" evidence="1">
    <location>
        <begin position="15"/>
        <end position="35"/>
    </location>
</feature>
<sequence>MELMAERLESLKSGIIGSISLGLAFLFTSLINVLWLAKYFPLLTYQKVEFLNLQMLLSGIIAGFSGFLFGVTYRYIIRVDTNPHLKTGGIWAFGLVRGLTQIEVGWNVNNTLLPFLILAGESIFWFALAAIILDTAILLGWLKPFSSIYK</sequence>
<organism evidence="2 3">
    <name type="scientific">Anabaena sphaerica FACHB-251</name>
    <dbReference type="NCBI Taxonomy" id="2692883"/>
    <lineage>
        <taxon>Bacteria</taxon>
        <taxon>Bacillati</taxon>
        <taxon>Cyanobacteriota</taxon>
        <taxon>Cyanophyceae</taxon>
        <taxon>Nostocales</taxon>
        <taxon>Nostocaceae</taxon>
        <taxon>Anabaena</taxon>
    </lineage>
</organism>
<evidence type="ECO:0000256" key="1">
    <source>
        <dbReference type="SAM" id="Phobius"/>
    </source>
</evidence>
<feature type="transmembrane region" description="Helical" evidence="1">
    <location>
        <begin position="123"/>
        <end position="142"/>
    </location>
</feature>
<gene>
    <name evidence="2" type="ORF">H6G06_22615</name>
</gene>
<evidence type="ECO:0000313" key="2">
    <source>
        <dbReference type="EMBL" id="MBD2296194.1"/>
    </source>
</evidence>